<dbReference type="PIRSF" id="PIRSF017082">
    <property type="entry name" value="YflP"/>
    <property type="match status" value="1"/>
</dbReference>
<sequence length="322" mass="33865">MIKKFTMPALIAATLMAGNAVAAYPERPIVFVVPYTAGGITDNVARTAAAKLEKELGQTVIVENRSGAGGSIGADYVLRQPADGYTIFLGTQGTQITNPLIYDSTKYDAQKDFVAIHGLTAIPNVVVVNSQKPYQTLDALVQYAKTNPGALTNSSAGTGSGTHLAAELFQDVAGVSFTHVPYKGSAPSITDLMGGQVDLSFDYLVSTRGGITEGRLKPVAVTGEARLPDLPDIPTMTELGYPKATSVSWMGAFVRAGTPQDAIDTLTTAFEKIIADPDVAKAYANFGGATLNKPGSEFAHFISEETEKWSAVVKAVGLEKGR</sequence>
<protein>
    <submittedName>
        <fullName evidence="3">Secreted protein</fullName>
    </submittedName>
</protein>
<accession>A9I356</accession>
<dbReference type="EMBL" id="AM902716">
    <property type="protein sequence ID" value="CAP44132.1"/>
    <property type="molecule type" value="Genomic_DNA"/>
</dbReference>
<feature type="chain" id="PRO_5002736319" evidence="2">
    <location>
        <begin position="23"/>
        <end position="322"/>
    </location>
</feature>
<feature type="signal peptide" evidence="2">
    <location>
        <begin position="1"/>
        <end position="22"/>
    </location>
</feature>
<dbReference type="PANTHER" id="PTHR42928:SF5">
    <property type="entry name" value="BLR1237 PROTEIN"/>
    <property type="match status" value="1"/>
</dbReference>
<dbReference type="PANTHER" id="PTHR42928">
    <property type="entry name" value="TRICARBOXYLATE-BINDING PROTEIN"/>
    <property type="match status" value="1"/>
</dbReference>
<evidence type="ECO:0000313" key="3">
    <source>
        <dbReference type="EMBL" id="CAP44132.1"/>
    </source>
</evidence>
<dbReference type="eggNOG" id="COG3181">
    <property type="taxonomic scope" value="Bacteria"/>
</dbReference>
<dbReference type="CDD" id="cd07012">
    <property type="entry name" value="PBP2_Bug_TTT"/>
    <property type="match status" value="1"/>
</dbReference>
<reference evidence="3 4" key="1">
    <citation type="journal article" date="2008" name="BMC Genomics">
        <title>The missing link: Bordetella petrii is endowed with both the metabolic versatility of environmental bacteria and virulence traits of pathogenic Bordetellae.</title>
        <authorList>
            <person name="Gross R."/>
            <person name="Guzman C.A."/>
            <person name="Sebaihia M."/>
            <person name="Martins Dos Santos V.A."/>
            <person name="Pieper D.H."/>
            <person name="Koebnik R."/>
            <person name="Lechner M."/>
            <person name="Bartels D."/>
            <person name="Buhrmester J."/>
            <person name="Choudhuri J.V."/>
            <person name="Ebensen T."/>
            <person name="Gaigalat L."/>
            <person name="Herrmann S."/>
            <person name="Khachane A.N."/>
            <person name="Larisch C."/>
            <person name="Link S."/>
            <person name="Linke B."/>
            <person name="Meyer F."/>
            <person name="Mormann S."/>
            <person name="Nakunst D."/>
            <person name="Rueckert C."/>
            <person name="Schneiker-Bekel S."/>
            <person name="Schulze K."/>
            <person name="Vorhoelter F.J."/>
            <person name="Yevsa T."/>
            <person name="Engle J.T."/>
            <person name="Goldman W.E."/>
            <person name="Puehler A."/>
            <person name="Goebel U.B."/>
            <person name="Goesmann A."/>
            <person name="Bloecker H."/>
            <person name="Kaiser O."/>
            <person name="Martinez-Arias R."/>
        </authorList>
    </citation>
    <scope>NUCLEOTIDE SEQUENCE [LARGE SCALE GENOMIC DNA]</scope>
    <source>
        <strain evidence="4">ATCC BAA-461 / DSM 12804 / CCUG 43448 / CIP 107267 / Se-1111R</strain>
    </source>
</reference>
<dbReference type="AlphaFoldDB" id="A9I356"/>
<keyword evidence="2" id="KW-0732">Signal</keyword>
<keyword evidence="4" id="KW-1185">Reference proteome</keyword>
<dbReference type="Gene3D" id="3.40.190.10">
    <property type="entry name" value="Periplasmic binding protein-like II"/>
    <property type="match status" value="1"/>
</dbReference>
<dbReference type="InterPro" id="IPR042100">
    <property type="entry name" value="Bug_dom1"/>
</dbReference>
<evidence type="ECO:0000313" key="4">
    <source>
        <dbReference type="Proteomes" id="UP000001225"/>
    </source>
</evidence>
<comment type="similarity">
    <text evidence="1">Belongs to the UPF0065 (bug) family.</text>
</comment>
<dbReference type="Pfam" id="PF03401">
    <property type="entry name" value="TctC"/>
    <property type="match status" value="1"/>
</dbReference>
<dbReference type="SUPFAM" id="SSF53850">
    <property type="entry name" value="Periplasmic binding protein-like II"/>
    <property type="match status" value="1"/>
</dbReference>
<evidence type="ECO:0000256" key="2">
    <source>
        <dbReference type="SAM" id="SignalP"/>
    </source>
</evidence>
<dbReference type="Proteomes" id="UP000001225">
    <property type="component" value="Chromosome"/>
</dbReference>
<gene>
    <name evidence="3" type="primary">bug78</name>
    <name evidence="3" type="ordered locus">Bpet3789</name>
</gene>
<dbReference type="Gene3D" id="3.40.190.150">
    <property type="entry name" value="Bordetella uptake gene, domain 1"/>
    <property type="match status" value="1"/>
</dbReference>
<proteinExistence type="inferred from homology"/>
<dbReference type="STRING" id="94624.Bpet3789"/>
<dbReference type="KEGG" id="bpt:Bpet3789"/>
<name>A9I356_BORPD</name>
<organism evidence="3 4">
    <name type="scientific">Bordetella petrii (strain ATCC BAA-461 / DSM 12804 / CCUG 43448 / CIP 107267 / Se-1111R)</name>
    <dbReference type="NCBI Taxonomy" id="340100"/>
    <lineage>
        <taxon>Bacteria</taxon>
        <taxon>Pseudomonadati</taxon>
        <taxon>Pseudomonadota</taxon>
        <taxon>Betaproteobacteria</taxon>
        <taxon>Burkholderiales</taxon>
        <taxon>Alcaligenaceae</taxon>
        <taxon>Bordetella</taxon>
    </lineage>
</organism>
<dbReference type="InterPro" id="IPR005064">
    <property type="entry name" value="BUG"/>
</dbReference>
<evidence type="ECO:0000256" key="1">
    <source>
        <dbReference type="ARBA" id="ARBA00006987"/>
    </source>
</evidence>